<sequence length="157" mass="18110">MSSDKINPDQFRMFMRPHEIKELVPNSVDAFGEGSKKKRMARLWEHKRKDIEDNISSGERDDDTTYGDLKESIKKVGVMRPVTLYTGMETPAGNEPVAMGQGHHRVVAAEMAEKETGKDYYIPVIYSDDLHETEDDSYAHERQADDWKADPHWGNYY</sequence>
<evidence type="ECO:0008006" key="3">
    <source>
        <dbReference type="Google" id="ProtNLM"/>
    </source>
</evidence>
<dbReference type="EMBL" id="LR798301">
    <property type="protein sequence ID" value="CAB5222344.1"/>
    <property type="molecule type" value="Genomic_DNA"/>
</dbReference>
<dbReference type="SUPFAM" id="SSF110849">
    <property type="entry name" value="ParB/Sulfiredoxin"/>
    <property type="match status" value="1"/>
</dbReference>
<feature type="compositionally biased region" description="Basic and acidic residues" evidence="1">
    <location>
        <begin position="137"/>
        <end position="151"/>
    </location>
</feature>
<dbReference type="CDD" id="cd16387">
    <property type="entry name" value="ParB_N_Srx"/>
    <property type="match status" value="1"/>
</dbReference>
<evidence type="ECO:0000256" key="1">
    <source>
        <dbReference type="SAM" id="MobiDB-lite"/>
    </source>
</evidence>
<feature type="region of interest" description="Disordered" evidence="1">
    <location>
        <begin position="134"/>
        <end position="157"/>
    </location>
</feature>
<proteinExistence type="predicted"/>
<organism evidence="2">
    <name type="scientific">uncultured Caudovirales phage</name>
    <dbReference type="NCBI Taxonomy" id="2100421"/>
    <lineage>
        <taxon>Viruses</taxon>
        <taxon>Duplodnaviria</taxon>
        <taxon>Heunggongvirae</taxon>
        <taxon>Uroviricota</taxon>
        <taxon>Caudoviricetes</taxon>
        <taxon>Peduoviridae</taxon>
        <taxon>Maltschvirus</taxon>
        <taxon>Maltschvirus maltsch</taxon>
    </lineage>
</organism>
<dbReference type="InterPro" id="IPR036086">
    <property type="entry name" value="ParB/Sulfiredoxin_sf"/>
</dbReference>
<reference evidence="2" key="1">
    <citation type="submission" date="2020-05" db="EMBL/GenBank/DDBJ databases">
        <authorList>
            <person name="Chiriac C."/>
            <person name="Salcher M."/>
            <person name="Ghai R."/>
            <person name="Kavagutti S V."/>
        </authorList>
    </citation>
    <scope>NUCLEOTIDE SEQUENCE</scope>
</reference>
<protein>
    <recommendedName>
        <fullName evidence="3">ParB/Sulfiredoxin</fullName>
    </recommendedName>
</protein>
<name>A0A6J7X212_9CAUD</name>
<evidence type="ECO:0000313" key="2">
    <source>
        <dbReference type="EMBL" id="CAB5222344.1"/>
    </source>
</evidence>
<accession>A0A6J7X212</accession>
<gene>
    <name evidence="2" type="ORF">UFOVP361_144</name>
</gene>